<name>A0ACC0FLY8_9ERIC</name>
<reference evidence="1 2" key="1">
    <citation type="journal article" date="2022" name="Plant J.">
        <title>Chromosome-level genome of Camellia lanceoleosa provides a valuable resource for understanding genome evolution and self-incompatibility.</title>
        <authorList>
            <person name="Gong W."/>
            <person name="Xiao S."/>
            <person name="Wang L."/>
            <person name="Liao Z."/>
            <person name="Chang Y."/>
            <person name="Mo W."/>
            <person name="Hu G."/>
            <person name="Li W."/>
            <person name="Zhao G."/>
            <person name="Zhu H."/>
            <person name="Hu X."/>
            <person name="Ji K."/>
            <person name="Xiang X."/>
            <person name="Song Q."/>
            <person name="Yuan D."/>
            <person name="Jin S."/>
            <person name="Zhang L."/>
        </authorList>
    </citation>
    <scope>NUCLEOTIDE SEQUENCE [LARGE SCALE GENOMIC DNA]</scope>
    <source>
        <strain evidence="1">SQ_2022a</strain>
    </source>
</reference>
<keyword evidence="2" id="KW-1185">Reference proteome</keyword>
<gene>
    <name evidence="1" type="ORF">LOK49_LG13G00051</name>
</gene>
<organism evidence="1 2">
    <name type="scientific">Camellia lanceoleosa</name>
    <dbReference type="NCBI Taxonomy" id="1840588"/>
    <lineage>
        <taxon>Eukaryota</taxon>
        <taxon>Viridiplantae</taxon>
        <taxon>Streptophyta</taxon>
        <taxon>Embryophyta</taxon>
        <taxon>Tracheophyta</taxon>
        <taxon>Spermatophyta</taxon>
        <taxon>Magnoliopsida</taxon>
        <taxon>eudicotyledons</taxon>
        <taxon>Gunneridae</taxon>
        <taxon>Pentapetalae</taxon>
        <taxon>asterids</taxon>
        <taxon>Ericales</taxon>
        <taxon>Theaceae</taxon>
        <taxon>Camellia</taxon>
    </lineage>
</organism>
<dbReference type="EMBL" id="CM045771">
    <property type="protein sequence ID" value="KAI7989549.1"/>
    <property type="molecule type" value="Genomic_DNA"/>
</dbReference>
<comment type="caution">
    <text evidence="1">The sequence shown here is derived from an EMBL/GenBank/DDBJ whole genome shotgun (WGS) entry which is preliminary data.</text>
</comment>
<evidence type="ECO:0000313" key="1">
    <source>
        <dbReference type="EMBL" id="KAI7989549.1"/>
    </source>
</evidence>
<sequence>MQRLEQLLITGEYSDVDIYIGGHGLVAQPHKIILGLWNVPFLKMFTNGMSESISSKVLLQDVPLEAFKAMLEFMYYGELNKEDTMDIGYLATPASFIGRSIWGYSPSSGMLKNTFEMPVRGMEFYWKKVIQQEFFYYAQDALCPILQVISSVLPCKLIEETCEKKFSMHFDYCTTASIDFVLLDETTFSKILRLERSDLSRKIPTFDFLVKEAICYLEFGLANPQGDHKQDWLCLWGHSDRAKLLHLASKPQDAQRVLAENFVMWDD</sequence>
<proteinExistence type="predicted"/>
<evidence type="ECO:0000313" key="2">
    <source>
        <dbReference type="Proteomes" id="UP001060215"/>
    </source>
</evidence>
<protein>
    <submittedName>
        <fullName evidence="1">BTB/POZ domain-containing protein</fullName>
    </submittedName>
</protein>
<dbReference type="Proteomes" id="UP001060215">
    <property type="component" value="Chromosome 14"/>
</dbReference>
<accession>A0ACC0FLY8</accession>